<dbReference type="InterPro" id="IPR049407">
    <property type="entry name" value="Usp38-like_N"/>
</dbReference>
<dbReference type="GO" id="GO:0016579">
    <property type="term" value="P:protein deubiquitination"/>
    <property type="evidence" value="ECO:0007669"/>
    <property type="project" value="InterPro"/>
</dbReference>
<evidence type="ECO:0000313" key="4">
    <source>
        <dbReference type="EMBL" id="JAC13424.1"/>
    </source>
</evidence>
<dbReference type="GeneID" id="109414482"/>
<keyword evidence="4" id="KW-0378">Hydrolase</keyword>
<dbReference type="GO" id="GO:0005634">
    <property type="term" value="C:nucleus"/>
    <property type="evidence" value="ECO:0007669"/>
    <property type="project" value="TreeGrafter"/>
</dbReference>
<sequence length="885" mass="101375">MFRSIAELIDTSIEEGFLSINAGTASNRQKLQLGFRLILCFDVCKSEVEQSTQNTLEKIGWALLETIEPNTVKELISPNIVLDLITKNYGPEVKNNQTAPKLRVWILEKYFKANPNMAVKCVAEVPHNQPKYDINQMIERIEMLLANPEAIRDDIDGVKMFCEQIVLYLAHVPLRKDIITMELEKLQHFLRKVSYHVPKQHADEIVEVCLKTLYKHMVSDEETSMYASVVLDLLDKKELIKQGVQWILQQNNDTKAIKNVFKTLMHWLTAQNQANDLVTWISEIITGLHELQKHDVLLDLSCSSVKSCFNYFQKHGYHASMCSILFHIMVTVEHSPDVFNMILPKAPTILAELGKLKEQNEPGDDCQQRFIVILTGLMIRFPNPDYQYRELKDCLKKYPRPTNFRHAFNGSEIPNSVIASANARVGLVNLGNTCYMNSVLQALVMTKQFSREILLAKIDAPLFDQIQKLLALLIHSHRQELNPRALLAAARPPDFVPGYQQDSSEFLGYLLEKLHEQEKQLIREKCVEKQRQNKNQWTVSTEPQSQLVKLPSECSNTTTREQGSTDSETPANAQDATLNEIQLPPTLIQRTFDGKLFVTYQCGVCDSKSTNLDAIRSFELSFPESNGIKTEYSVQKLLDFYCSSEKLIGDNQYYCDKCKQLCDGERSIKITKSPRNLILTLKHFRYDLHRHTRAKLMNQVLHDETISLWVTPEEGHPFTVQYSLYAAVVHAGTSMDSGHYYTYAQDEPDRWYKFNDNYVTGCTVDELHALSSPNTPYILFYQMSAPSTDCTMSLCIDEEMEHSASANLALVSTDSVPECQLPRLDELSPRLRDLVHDHNQSYKEETRTTTQKRFEVLPRNRDTDDDPPPNSCGSNAINFNSRFIF</sequence>
<dbReference type="GO" id="GO:0005829">
    <property type="term" value="C:cytosol"/>
    <property type="evidence" value="ECO:0007669"/>
    <property type="project" value="TreeGrafter"/>
</dbReference>
<dbReference type="InterPro" id="IPR018200">
    <property type="entry name" value="USP_CS"/>
</dbReference>
<dbReference type="InterPro" id="IPR028889">
    <property type="entry name" value="USP"/>
</dbReference>
<dbReference type="PANTHER" id="PTHR24006:SF908">
    <property type="entry name" value="DEUBIQUITINATING APOPTOTIC INHIBITOR, ISOFORM A"/>
    <property type="match status" value="1"/>
</dbReference>
<dbReference type="VEuPathDB" id="VectorBase:AALC636_026086"/>
<dbReference type="Pfam" id="PF21246">
    <property type="entry name" value="Usp38-like_N"/>
    <property type="match status" value="1"/>
</dbReference>
<feature type="domain" description="USP" evidence="3">
    <location>
        <begin position="425"/>
        <end position="784"/>
    </location>
</feature>
<dbReference type="GO" id="GO:0006508">
    <property type="term" value="P:proteolysis"/>
    <property type="evidence" value="ECO:0007669"/>
    <property type="project" value="UniProtKB-KW"/>
</dbReference>
<dbReference type="InterPro" id="IPR038765">
    <property type="entry name" value="Papain-like_cys_pep_sf"/>
</dbReference>
<comment type="similarity">
    <text evidence="1">Belongs to the peptidase C19 family.</text>
</comment>
<dbReference type="InterPro" id="IPR050164">
    <property type="entry name" value="Peptidase_C19"/>
</dbReference>
<evidence type="ECO:0000256" key="1">
    <source>
        <dbReference type="ARBA" id="ARBA00009085"/>
    </source>
</evidence>
<dbReference type="OrthoDB" id="2420415at2759"/>
<dbReference type="PROSITE" id="PS00972">
    <property type="entry name" value="USP_1"/>
    <property type="match status" value="1"/>
</dbReference>
<dbReference type="VEuPathDB" id="VectorBase:AALF022839"/>
<dbReference type="PANTHER" id="PTHR24006">
    <property type="entry name" value="UBIQUITIN CARBOXYL-TERMINAL HYDROLASE"/>
    <property type="match status" value="1"/>
</dbReference>
<proteinExistence type="evidence at transcript level"/>
<dbReference type="CTD" id="36361"/>
<evidence type="ECO:0000256" key="2">
    <source>
        <dbReference type="SAM" id="MobiDB-lite"/>
    </source>
</evidence>
<dbReference type="Pfam" id="PF00443">
    <property type="entry name" value="UCH"/>
    <property type="match status" value="1"/>
</dbReference>
<dbReference type="VEuPathDB" id="VectorBase:AALF019846"/>
<dbReference type="RefSeq" id="XP_062707646.1">
    <property type="nucleotide sequence ID" value="XM_062851662.1"/>
</dbReference>
<feature type="compositionally biased region" description="Basic and acidic residues" evidence="2">
    <location>
        <begin position="837"/>
        <end position="862"/>
    </location>
</feature>
<dbReference type="AlphaFoldDB" id="A0A023EXZ5"/>
<feature type="region of interest" description="Disordered" evidence="2">
    <location>
        <begin position="533"/>
        <end position="572"/>
    </location>
</feature>
<reference evidence="6" key="2">
    <citation type="journal article" date="2015" name="Proc. Natl. Acad. Sci. U.S.A.">
        <title>Genome sequence of the Asian Tiger mosquito, Aedes albopictus, reveals insights into its biology, genetics, and evolution.</title>
        <authorList>
            <person name="Chen X.G."/>
            <person name="Jiang X."/>
            <person name="Gu J."/>
            <person name="Xu M."/>
            <person name="Wu Y."/>
            <person name="Deng Y."/>
            <person name="Zhang C."/>
            <person name="Bonizzoni M."/>
            <person name="Dermauw W."/>
            <person name="Vontas J."/>
            <person name="Armbruster P."/>
            <person name="Huang X."/>
            <person name="Yang Y."/>
            <person name="Zhang H."/>
            <person name="He W."/>
            <person name="Peng H."/>
            <person name="Liu Y."/>
            <person name="Wu K."/>
            <person name="Chen J."/>
            <person name="Lirakis M."/>
            <person name="Topalis P."/>
            <person name="Van Leeuwen T."/>
            <person name="Hall A.B."/>
            <person name="Jiang X."/>
            <person name="Thorpe C."/>
            <person name="Mueller R.L."/>
            <person name="Sun C."/>
            <person name="Waterhouse R.M."/>
            <person name="Yan G."/>
            <person name="Tu Z.J."/>
            <person name="Fang X."/>
            <person name="James A.A."/>
        </authorList>
    </citation>
    <scope>NUCLEOTIDE SEQUENCE [LARGE SCALE GENOMIC DNA]</scope>
    <source>
        <strain evidence="6">Foshan</strain>
    </source>
</reference>
<reference evidence="4" key="1">
    <citation type="journal article" date="2014" name="PLoS Negl. Trop. Dis.">
        <title>Identification and characterization of seminal fluid proteins in the Asian tiger mosquito, Aedes albopictus.</title>
        <authorList>
            <person name="Boes K.E."/>
            <person name="Ribeiro J.M."/>
            <person name="Wong A."/>
            <person name="Harrington L.C."/>
            <person name="Wolfner M.F."/>
            <person name="Sirot L.K."/>
        </authorList>
    </citation>
    <scope>NUCLEOTIDE SEQUENCE</scope>
    <source>
        <tissue evidence="4">Reproductive organs</tissue>
    </source>
</reference>
<organism evidence="4">
    <name type="scientific">Aedes albopictus</name>
    <name type="common">Asian tiger mosquito</name>
    <name type="synonym">Stegomyia albopicta</name>
    <dbReference type="NCBI Taxonomy" id="7160"/>
    <lineage>
        <taxon>Eukaryota</taxon>
        <taxon>Metazoa</taxon>
        <taxon>Ecdysozoa</taxon>
        <taxon>Arthropoda</taxon>
        <taxon>Hexapoda</taxon>
        <taxon>Insecta</taxon>
        <taxon>Pterygota</taxon>
        <taxon>Neoptera</taxon>
        <taxon>Endopterygota</taxon>
        <taxon>Diptera</taxon>
        <taxon>Nematocera</taxon>
        <taxon>Culicoidea</taxon>
        <taxon>Culicidae</taxon>
        <taxon>Culicinae</taxon>
        <taxon>Aedini</taxon>
        <taxon>Aedes</taxon>
        <taxon>Stegomyia</taxon>
    </lineage>
</organism>
<evidence type="ECO:0000259" key="3">
    <source>
        <dbReference type="PROSITE" id="PS50235"/>
    </source>
</evidence>
<dbReference type="EMBL" id="GAPW01000174">
    <property type="protein sequence ID" value="JAC13424.1"/>
    <property type="molecule type" value="mRNA"/>
</dbReference>
<protein>
    <submittedName>
        <fullName evidence="4">Putative ubiquitin-specific protease</fullName>
    </submittedName>
</protein>
<accession>A0A023EXZ5</accession>
<reference evidence="5" key="3">
    <citation type="submission" date="2025-05" db="UniProtKB">
        <authorList>
            <consortium name="EnsemblMetazoa"/>
        </authorList>
    </citation>
    <scope>IDENTIFICATION</scope>
    <source>
        <strain evidence="5">Foshan</strain>
    </source>
</reference>
<dbReference type="PROSITE" id="PS50235">
    <property type="entry name" value="USP_3"/>
    <property type="match status" value="1"/>
</dbReference>
<keyword evidence="4" id="KW-0645">Protease</keyword>
<dbReference type="EnsemblMetazoa" id="AALFPA23_001857.R39044">
    <property type="protein sequence ID" value="AALFPA23_001857.P39044"/>
    <property type="gene ID" value="AALFPA23_001857"/>
</dbReference>
<evidence type="ECO:0000313" key="6">
    <source>
        <dbReference type="Proteomes" id="UP000069940"/>
    </source>
</evidence>
<dbReference type="Proteomes" id="UP000069940">
    <property type="component" value="Unassembled WGS sequence"/>
</dbReference>
<dbReference type="InterPro" id="IPR001394">
    <property type="entry name" value="Peptidase_C19_UCH"/>
</dbReference>
<dbReference type="VEuPathDB" id="VectorBase:AALFPA_047401"/>
<dbReference type="GO" id="GO:0004843">
    <property type="term" value="F:cysteine-type deubiquitinase activity"/>
    <property type="evidence" value="ECO:0007669"/>
    <property type="project" value="InterPro"/>
</dbReference>
<dbReference type="SUPFAM" id="SSF54001">
    <property type="entry name" value="Cysteine proteinases"/>
    <property type="match status" value="1"/>
</dbReference>
<keyword evidence="6" id="KW-1185">Reference proteome</keyword>
<name>A0A023EXZ5_AEDAL</name>
<dbReference type="Gene3D" id="3.90.70.10">
    <property type="entry name" value="Cysteine proteinases"/>
    <property type="match status" value="1"/>
</dbReference>
<dbReference type="OMA" id="HELVADN"/>
<feature type="region of interest" description="Disordered" evidence="2">
    <location>
        <begin position="837"/>
        <end position="873"/>
    </location>
</feature>
<evidence type="ECO:0000313" key="5">
    <source>
        <dbReference type="EnsemblMetazoa" id="AALFPA23_001857.P39044"/>
    </source>
</evidence>